<dbReference type="InterPro" id="IPR031982">
    <property type="entry name" value="PilE-like"/>
</dbReference>
<dbReference type="Pfam" id="PF07963">
    <property type="entry name" value="N_methyl"/>
    <property type="match status" value="1"/>
</dbReference>
<comment type="caution">
    <text evidence="2">The sequence shown here is derived from an EMBL/GenBank/DDBJ whole genome shotgun (WGS) entry which is preliminary data.</text>
</comment>
<protein>
    <submittedName>
        <fullName evidence="2">Type IV pilin protein</fullName>
    </submittedName>
</protein>
<evidence type="ECO:0000256" key="1">
    <source>
        <dbReference type="SAM" id="Phobius"/>
    </source>
</evidence>
<keyword evidence="1" id="KW-0812">Transmembrane</keyword>
<dbReference type="SUPFAM" id="SSF54523">
    <property type="entry name" value="Pili subunits"/>
    <property type="match status" value="1"/>
</dbReference>
<dbReference type="EMBL" id="JBBMQU010000039">
    <property type="protein sequence ID" value="MEM5552489.1"/>
    <property type="molecule type" value="Genomic_DNA"/>
</dbReference>
<proteinExistence type="predicted"/>
<evidence type="ECO:0000313" key="2">
    <source>
        <dbReference type="EMBL" id="MEM5552489.1"/>
    </source>
</evidence>
<keyword evidence="3" id="KW-1185">Reference proteome</keyword>
<name>A0ABU9U631_9GAMM</name>
<evidence type="ECO:0000313" key="3">
    <source>
        <dbReference type="Proteomes" id="UP001388366"/>
    </source>
</evidence>
<dbReference type="Pfam" id="PF16732">
    <property type="entry name" value="ComP_DUS"/>
    <property type="match status" value="1"/>
</dbReference>
<reference evidence="2 3" key="1">
    <citation type="submission" date="2024-03" db="EMBL/GenBank/DDBJ databases">
        <title>Community enrichment and isolation of bacterial strains for fucoidan degradation.</title>
        <authorList>
            <person name="Sichert A."/>
        </authorList>
    </citation>
    <scope>NUCLEOTIDE SEQUENCE [LARGE SCALE GENOMIC DNA]</scope>
    <source>
        <strain evidence="2 3">AS81</strain>
    </source>
</reference>
<dbReference type="InterPro" id="IPR012902">
    <property type="entry name" value="N_methyl_site"/>
</dbReference>
<dbReference type="Gene3D" id="3.30.700.10">
    <property type="entry name" value="Glycoprotein, Type 4 Pilin"/>
    <property type="match status" value="1"/>
</dbReference>
<dbReference type="Proteomes" id="UP001388366">
    <property type="component" value="Unassembled WGS sequence"/>
</dbReference>
<dbReference type="NCBIfam" id="TIGR02532">
    <property type="entry name" value="IV_pilin_GFxxxE"/>
    <property type="match status" value="1"/>
</dbReference>
<accession>A0ABU9U631</accession>
<dbReference type="InterPro" id="IPR045584">
    <property type="entry name" value="Pilin-like"/>
</dbReference>
<organism evidence="2 3">
    <name type="scientific">Pseudoalteromonas neustonica</name>
    <dbReference type="NCBI Taxonomy" id="1840331"/>
    <lineage>
        <taxon>Bacteria</taxon>
        <taxon>Pseudomonadati</taxon>
        <taxon>Pseudomonadota</taxon>
        <taxon>Gammaproteobacteria</taxon>
        <taxon>Alteromonadales</taxon>
        <taxon>Pseudoalteromonadaceae</taxon>
        <taxon>Pseudoalteromonas</taxon>
    </lineage>
</organism>
<keyword evidence="1" id="KW-1133">Transmembrane helix</keyword>
<dbReference type="PANTHER" id="PTHR30093">
    <property type="entry name" value="GENERAL SECRETION PATHWAY PROTEIN G"/>
    <property type="match status" value="1"/>
</dbReference>
<dbReference type="RefSeq" id="WP_316244668.1">
    <property type="nucleotide sequence ID" value="NZ_JBBMQU010000039.1"/>
</dbReference>
<feature type="transmembrane region" description="Helical" evidence="1">
    <location>
        <begin position="20"/>
        <end position="38"/>
    </location>
</feature>
<keyword evidence="1" id="KW-0472">Membrane</keyword>
<dbReference type="PANTHER" id="PTHR30093:SF47">
    <property type="entry name" value="TYPE IV PILUS NON-CORE MINOR PILIN PILE"/>
    <property type="match status" value="1"/>
</dbReference>
<sequence length="150" mass="16521">MKDKMRENVRQKNGFTLVELLIVVAIIGILYTVAMPAYTEQMERSRRADIQQVILQHGAVLERIYSRNGGYPDAFNGAVNTDFYSFSYVASDRVPGAAANVDFKNRQFTLTATPKSTSAQKGDRCGALAIKQDGTQSATKGGFAVTNCWE</sequence>
<gene>
    <name evidence="2" type="ORF">WNY63_17320</name>
</gene>